<evidence type="ECO:0000313" key="2">
    <source>
        <dbReference type="EMBL" id="CAH1263634.1"/>
    </source>
</evidence>
<dbReference type="Proteomes" id="UP000838412">
    <property type="component" value="Chromosome 4"/>
</dbReference>
<feature type="region of interest" description="Disordered" evidence="1">
    <location>
        <begin position="143"/>
        <end position="224"/>
    </location>
</feature>
<accession>A0A8J9ZWS3</accession>
<keyword evidence="3" id="KW-1185">Reference proteome</keyword>
<feature type="compositionally biased region" description="Basic and acidic residues" evidence="1">
    <location>
        <begin position="146"/>
        <end position="157"/>
    </location>
</feature>
<dbReference type="AlphaFoldDB" id="A0A8J9ZWS3"/>
<protein>
    <submittedName>
        <fullName evidence="2">Hypp2740 protein</fullName>
    </submittedName>
</protein>
<organism evidence="2 3">
    <name type="scientific">Branchiostoma lanceolatum</name>
    <name type="common">Common lancelet</name>
    <name type="synonym">Amphioxus lanceolatum</name>
    <dbReference type="NCBI Taxonomy" id="7740"/>
    <lineage>
        <taxon>Eukaryota</taxon>
        <taxon>Metazoa</taxon>
        <taxon>Chordata</taxon>
        <taxon>Cephalochordata</taxon>
        <taxon>Leptocardii</taxon>
        <taxon>Amphioxiformes</taxon>
        <taxon>Branchiostomatidae</taxon>
        <taxon>Branchiostoma</taxon>
    </lineage>
</organism>
<name>A0A8J9ZWS3_BRALA</name>
<gene>
    <name evidence="2" type="primary">Hypp2740</name>
    <name evidence="2" type="ORF">BLAG_LOCUS18271</name>
</gene>
<reference evidence="2" key="1">
    <citation type="submission" date="2022-01" db="EMBL/GenBank/DDBJ databases">
        <authorList>
            <person name="Braso-Vives M."/>
        </authorList>
    </citation>
    <scope>NUCLEOTIDE SEQUENCE</scope>
</reference>
<proteinExistence type="predicted"/>
<feature type="compositionally biased region" description="Polar residues" evidence="1">
    <location>
        <begin position="175"/>
        <end position="189"/>
    </location>
</feature>
<feature type="region of interest" description="Disordered" evidence="1">
    <location>
        <begin position="378"/>
        <end position="438"/>
    </location>
</feature>
<dbReference type="EMBL" id="OV696689">
    <property type="protein sequence ID" value="CAH1263634.1"/>
    <property type="molecule type" value="Genomic_DNA"/>
</dbReference>
<evidence type="ECO:0000256" key="1">
    <source>
        <dbReference type="SAM" id="MobiDB-lite"/>
    </source>
</evidence>
<feature type="region of interest" description="Disordered" evidence="1">
    <location>
        <begin position="292"/>
        <end position="313"/>
    </location>
</feature>
<feature type="compositionally biased region" description="Polar residues" evidence="1">
    <location>
        <begin position="196"/>
        <end position="212"/>
    </location>
</feature>
<sequence>MTEEDLDTNFDILNLADRQLARRLYTASNLDHAQRLLTVKNNVAQMDYGERLRVIRHEERMLSKDMRVEKKALLRRLDEFSEKLRRSGNKSTRSFPPLQANRHQQWIRSLQEDERPHQTTRLPQVKMSSKRDLKMTGVKIRGAKNAAEEKYPEDMYRKTTTTAKPKNQPMDLHATRTNPVRSVNSFTSQTRRDSTNSKSSLPDISRQVTSRHPQLRRGSVVVSQDRAQSFPDLLGDSEGSLSQSKRSFSDLLNVQKLPPLEKPGGDQSVRLEGMVGYTNRLMKKISNVLYTSREEGEEERPGRRPLHLPPVGPGTELVRAHKARKLHVWLGVDSAYDLFLMRQQHLHGGSYRCLEGEETEQENSDDELLSDNDAYSSDTLSEEIQKVCGVEEDEKGHNGNDPVTYGSDDVDGTREPQTERVVQGQLHVGNEQEKETAD</sequence>
<evidence type="ECO:0000313" key="3">
    <source>
        <dbReference type="Proteomes" id="UP000838412"/>
    </source>
</evidence>